<reference evidence="1 2" key="2">
    <citation type="journal article" date="2022" name="Mol. Ecol. Resour.">
        <title>The genomes of chicory, endive, great burdock and yacon provide insights into Asteraceae paleo-polyploidization history and plant inulin production.</title>
        <authorList>
            <person name="Fan W."/>
            <person name="Wang S."/>
            <person name="Wang H."/>
            <person name="Wang A."/>
            <person name="Jiang F."/>
            <person name="Liu H."/>
            <person name="Zhao H."/>
            <person name="Xu D."/>
            <person name="Zhang Y."/>
        </authorList>
    </citation>
    <scope>NUCLEOTIDE SEQUENCE [LARGE SCALE GENOMIC DNA]</scope>
    <source>
        <strain evidence="2">cv. Yunnan</strain>
        <tissue evidence="1">Leaves</tissue>
    </source>
</reference>
<evidence type="ECO:0000313" key="1">
    <source>
        <dbReference type="EMBL" id="KAI3829732.1"/>
    </source>
</evidence>
<dbReference type="Proteomes" id="UP001056120">
    <property type="component" value="Linkage Group LG01"/>
</dbReference>
<sequence length="177" mass="19376">MLSNSDAKCGPVKKVFEDKSPYSLRSHQASLSAHPIAKSSIIELTVNTFLNLKMAEGNISEHEIEAMPESYVPVETQVPENENVEEHGDDAVETQDNEEEEQGGDAAEGDAAAAEGVVEDKWPGWPGENVFRLLVPVQKVGVIIGRKGEYIKKTCEETRARIKILDGPPGTTERTVF</sequence>
<evidence type="ECO:0000313" key="2">
    <source>
        <dbReference type="Proteomes" id="UP001056120"/>
    </source>
</evidence>
<organism evidence="1 2">
    <name type="scientific">Smallanthus sonchifolius</name>
    <dbReference type="NCBI Taxonomy" id="185202"/>
    <lineage>
        <taxon>Eukaryota</taxon>
        <taxon>Viridiplantae</taxon>
        <taxon>Streptophyta</taxon>
        <taxon>Embryophyta</taxon>
        <taxon>Tracheophyta</taxon>
        <taxon>Spermatophyta</taxon>
        <taxon>Magnoliopsida</taxon>
        <taxon>eudicotyledons</taxon>
        <taxon>Gunneridae</taxon>
        <taxon>Pentapetalae</taxon>
        <taxon>asterids</taxon>
        <taxon>campanulids</taxon>
        <taxon>Asterales</taxon>
        <taxon>Asteraceae</taxon>
        <taxon>Asteroideae</taxon>
        <taxon>Heliantheae alliance</taxon>
        <taxon>Millerieae</taxon>
        <taxon>Smallanthus</taxon>
    </lineage>
</organism>
<accession>A0ACB9KBV2</accession>
<protein>
    <submittedName>
        <fullName evidence="1">Uncharacterized protein</fullName>
    </submittedName>
</protein>
<dbReference type="EMBL" id="CM042018">
    <property type="protein sequence ID" value="KAI3829732.1"/>
    <property type="molecule type" value="Genomic_DNA"/>
</dbReference>
<gene>
    <name evidence="1" type="ORF">L1987_03860</name>
</gene>
<comment type="caution">
    <text evidence="1">The sequence shown here is derived from an EMBL/GenBank/DDBJ whole genome shotgun (WGS) entry which is preliminary data.</text>
</comment>
<name>A0ACB9KBV2_9ASTR</name>
<proteinExistence type="predicted"/>
<keyword evidence="2" id="KW-1185">Reference proteome</keyword>
<reference evidence="2" key="1">
    <citation type="journal article" date="2022" name="Mol. Ecol. Resour.">
        <title>The genomes of chicory, endive, great burdock and yacon provide insights into Asteraceae palaeo-polyploidization history and plant inulin production.</title>
        <authorList>
            <person name="Fan W."/>
            <person name="Wang S."/>
            <person name="Wang H."/>
            <person name="Wang A."/>
            <person name="Jiang F."/>
            <person name="Liu H."/>
            <person name="Zhao H."/>
            <person name="Xu D."/>
            <person name="Zhang Y."/>
        </authorList>
    </citation>
    <scope>NUCLEOTIDE SEQUENCE [LARGE SCALE GENOMIC DNA]</scope>
    <source>
        <strain evidence="2">cv. Yunnan</strain>
    </source>
</reference>